<dbReference type="EMBL" id="CM055114">
    <property type="protein sequence ID" value="KAJ7513453.1"/>
    <property type="molecule type" value="Genomic_DNA"/>
</dbReference>
<proteinExistence type="predicted"/>
<protein>
    <submittedName>
        <fullName evidence="1">Uncharacterized protein</fullName>
    </submittedName>
</protein>
<gene>
    <name evidence="1" type="ORF">O6H91_23G000200</name>
</gene>
<name>A0ACC2A7G9_DIPCM</name>
<comment type="caution">
    <text evidence="1">The sequence shown here is derived from an EMBL/GenBank/DDBJ whole genome shotgun (WGS) entry which is preliminary data.</text>
</comment>
<evidence type="ECO:0000313" key="2">
    <source>
        <dbReference type="Proteomes" id="UP001162992"/>
    </source>
</evidence>
<dbReference type="Proteomes" id="UP001162992">
    <property type="component" value="Chromosome 23"/>
</dbReference>
<organism evidence="1 2">
    <name type="scientific">Diphasiastrum complanatum</name>
    <name type="common">Issler's clubmoss</name>
    <name type="synonym">Lycopodium complanatum</name>
    <dbReference type="NCBI Taxonomy" id="34168"/>
    <lineage>
        <taxon>Eukaryota</taxon>
        <taxon>Viridiplantae</taxon>
        <taxon>Streptophyta</taxon>
        <taxon>Embryophyta</taxon>
        <taxon>Tracheophyta</taxon>
        <taxon>Lycopodiopsida</taxon>
        <taxon>Lycopodiales</taxon>
        <taxon>Lycopodiaceae</taxon>
        <taxon>Lycopodioideae</taxon>
        <taxon>Diphasiastrum</taxon>
    </lineage>
</organism>
<reference evidence="2" key="1">
    <citation type="journal article" date="2024" name="Proc. Natl. Acad. Sci. U.S.A.">
        <title>Extraordinary preservation of gene collinearity over three hundred million years revealed in homosporous lycophytes.</title>
        <authorList>
            <person name="Li C."/>
            <person name="Wickell D."/>
            <person name="Kuo L.Y."/>
            <person name="Chen X."/>
            <person name="Nie B."/>
            <person name="Liao X."/>
            <person name="Peng D."/>
            <person name="Ji J."/>
            <person name="Jenkins J."/>
            <person name="Williams M."/>
            <person name="Shu S."/>
            <person name="Plott C."/>
            <person name="Barry K."/>
            <person name="Rajasekar S."/>
            <person name="Grimwood J."/>
            <person name="Han X."/>
            <person name="Sun S."/>
            <person name="Hou Z."/>
            <person name="He W."/>
            <person name="Dai G."/>
            <person name="Sun C."/>
            <person name="Schmutz J."/>
            <person name="Leebens-Mack J.H."/>
            <person name="Li F.W."/>
            <person name="Wang L."/>
        </authorList>
    </citation>
    <scope>NUCLEOTIDE SEQUENCE [LARGE SCALE GENOMIC DNA]</scope>
    <source>
        <strain evidence="2">cv. PW_Plant_1</strain>
    </source>
</reference>
<keyword evidence="2" id="KW-1185">Reference proteome</keyword>
<accession>A0ACC2A7G9</accession>
<sequence length="375" mass="41129">MEPFAFLGVLLALGMILNSCFLHSVQAARAFALSKDEVNGFLESAGSEKRFQKWVLPTGGEESPGVHGSDTIQYMQGLQISKYMIVDQQGGGHFKTVQAAVDSVPVGNSQWVYIQINAGIYREKVCIEYNKPYIIFQGAGRSQTVISWGDTAEGEGTANSATFSALASNFIAKGIGFQNTAQPPPPGAQNRQAVAALLSGDMAAVYSCGFYGAQDTLFDYQGRHYFKDSYIEGSIDFIFGHAQSMFRGCELHAIAESTGSLTAHNRWNPSENSGFVFVNCIISGTGQIFLGRAWGAYSRVIFLYTFMNNIILPEGWYDWGDPGRQETVFYGQYKCSGPGSSEGARVKWSHELSDQEAQPFLQVDFIDGQSWLQEV</sequence>
<evidence type="ECO:0000313" key="1">
    <source>
        <dbReference type="EMBL" id="KAJ7513453.1"/>
    </source>
</evidence>